<dbReference type="SMART" id="SM00448">
    <property type="entry name" value="REC"/>
    <property type="match status" value="1"/>
</dbReference>
<evidence type="ECO:0000259" key="9">
    <source>
        <dbReference type="PROSITE" id="PS50110"/>
    </source>
</evidence>
<dbReference type="InterPro" id="IPR018060">
    <property type="entry name" value="HTH_AraC"/>
</dbReference>
<feature type="modified residue" description="4-aspartylphosphate" evidence="5">
    <location>
        <position position="102"/>
    </location>
</feature>
<dbReference type="EMBL" id="FNRP01000016">
    <property type="protein sequence ID" value="SEA87545.1"/>
    <property type="molecule type" value="Genomic_DNA"/>
</dbReference>
<evidence type="ECO:0000256" key="7">
    <source>
        <dbReference type="SAM" id="MobiDB-lite"/>
    </source>
</evidence>
<keyword evidence="6" id="KW-0175">Coiled coil</keyword>
<dbReference type="PRINTS" id="PR00032">
    <property type="entry name" value="HTHARAC"/>
</dbReference>
<dbReference type="InterPro" id="IPR018062">
    <property type="entry name" value="HTH_AraC-typ_CS"/>
</dbReference>
<keyword evidence="3" id="KW-0238">DNA-binding</keyword>
<evidence type="ECO:0000313" key="11">
    <source>
        <dbReference type="Proteomes" id="UP000183040"/>
    </source>
</evidence>
<dbReference type="InterPro" id="IPR001789">
    <property type="entry name" value="Sig_transdc_resp-reg_receiver"/>
</dbReference>
<dbReference type="Proteomes" id="UP000183040">
    <property type="component" value="Unassembled WGS sequence"/>
</dbReference>
<evidence type="ECO:0000313" key="10">
    <source>
        <dbReference type="EMBL" id="SEA87545.1"/>
    </source>
</evidence>
<dbReference type="PROSITE" id="PS00041">
    <property type="entry name" value="HTH_ARAC_FAMILY_1"/>
    <property type="match status" value="1"/>
</dbReference>
<dbReference type="PROSITE" id="PS50110">
    <property type="entry name" value="RESPONSE_REGULATORY"/>
    <property type="match status" value="1"/>
</dbReference>
<evidence type="ECO:0000256" key="4">
    <source>
        <dbReference type="ARBA" id="ARBA00023163"/>
    </source>
</evidence>
<name>A0A1H4ER59_9BACE</name>
<keyword evidence="4" id="KW-0804">Transcription</keyword>
<accession>A0A1H4ER59</accession>
<dbReference type="SUPFAM" id="SSF46689">
    <property type="entry name" value="Homeodomain-like"/>
    <property type="match status" value="2"/>
</dbReference>
<proteinExistence type="predicted"/>
<evidence type="ECO:0000256" key="6">
    <source>
        <dbReference type="SAM" id="Coils"/>
    </source>
</evidence>
<gene>
    <name evidence="10" type="ORF">SAMN04487924_116103</name>
</gene>
<dbReference type="PANTHER" id="PTHR43547:SF2">
    <property type="entry name" value="HYBRID SIGNAL TRANSDUCTION HISTIDINE KINASE C"/>
    <property type="match status" value="1"/>
</dbReference>
<dbReference type="AlphaFoldDB" id="A0A1H4ER59"/>
<dbReference type="GO" id="GO:0043565">
    <property type="term" value="F:sequence-specific DNA binding"/>
    <property type="evidence" value="ECO:0007669"/>
    <property type="project" value="InterPro"/>
</dbReference>
<dbReference type="InterPro" id="IPR020449">
    <property type="entry name" value="Tscrpt_reg_AraC-type_HTH"/>
</dbReference>
<protein>
    <submittedName>
        <fullName evidence="10">Helix-turn-helix domain-containing protein</fullName>
    </submittedName>
</protein>
<feature type="coiled-coil region" evidence="6">
    <location>
        <begin position="134"/>
        <end position="178"/>
    </location>
</feature>
<dbReference type="PROSITE" id="PS01124">
    <property type="entry name" value="HTH_ARAC_FAMILY_2"/>
    <property type="match status" value="1"/>
</dbReference>
<sequence length="300" mass="34573">MLVMDRELDCNRFILSIPILHQTLPDDSEEQHKKPGYDDEDREVSDKDKREVASILVVEDNKDMLAFVFRQLSSLYHVLIAENGVEALDVLEQKSVDLIISDIMMPLMDGVELCKHLKQNLDYSHIPVILLTAKTNLESRIEGLEEGADAYIEKPFSMEYLRANVANLLSNRERLRRHFIEFPFIKADAMAQTKADEMFISKLNEYVLRHLDNTDLQIDDIADAMNMGRSNFYRKLKGILNMSPNEYLRLFRLKQAASILKEGTYGVVEVSYMVGFSTPSYFSSCFKKQFGVLPKDFISH</sequence>
<dbReference type="Pfam" id="PF12833">
    <property type="entry name" value="HTH_18"/>
    <property type="match status" value="1"/>
</dbReference>
<reference evidence="10 11" key="1">
    <citation type="submission" date="2016-10" db="EMBL/GenBank/DDBJ databases">
        <authorList>
            <person name="de Groot N.N."/>
        </authorList>
    </citation>
    <scope>NUCLEOTIDE SEQUENCE [LARGE SCALE GENOMIC DNA]</scope>
    <source>
        <strain evidence="10 11">NLAE-zl-G339</strain>
    </source>
</reference>
<dbReference type="Gene3D" id="1.10.10.60">
    <property type="entry name" value="Homeodomain-like"/>
    <property type="match status" value="2"/>
</dbReference>
<dbReference type="FunFam" id="3.40.50.2300:FF:000138">
    <property type="entry name" value="Two-component system sensor histidine kinase/response regulator"/>
    <property type="match status" value="1"/>
</dbReference>
<feature type="domain" description="Response regulatory" evidence="9">
    <location>
        <begin position="54"/>
        <end position="169"/>
    </location>
</feature>
<feature type="region of interest" description="Disordered" evidence="7">
    <location>
        <begin position="26"/>
        <end position="46"/>
    </location>
</feature>
<dbReference type="InterPro" id="IPR009057">
    <property type="entry name" value="Homeodomain-like_sf"/>
</dbReference>
<evidence type="ECO:0000256" key="5">
    <source>
        <dbReference type="PROSITE-ProRule" id="PRU00169"/>
    </source>
</evidence>
<evidence type="ECO:0000259" key="8">
    <source>
        <dbReference type="PROSITE" id="PS01124"/>
    </source>
</evidence>
<evidence type="ECO:0000256" key="2">
    <source>
        <dbReference type="ARBA" id="ARBA00023015"/>
    </source>
</evidence>
<dbReference type="SUPFAM" id="SSF52172">
    <property type="entry name" value="CheY-like"/>
    <property type="match status" value="1"/>
</dbReference>
<keyword evidence="2" id="KW-0805">Transcription regulation</keyword>
<dbReference type="GO" id="GO:0003700">
    <property type="term" value="F:DNA-binding transcription factor activity"/>
    <property type="evidence" value="ECO:0007669"/>
    <property type="project" value="InterPro"/>
</dbReference>
<dbReference type="GO" id="GO:0000155">
    <property type="term" value="F:phosphorelay sensor kinase activity"/>
    <property type="evidence" value="ECO:0007669"/>
    <property type="project" value="TreeGrafter"/>
</dbReference>
<dbReference type="CDD" id="cd17574">
    <property type="entry name" value="REC_OmpR"/>
    <property type="match status" value="1"/>
</dbReference>
<evidence type="ECO:0000256" key="3">
    <source>
        <dbReference type="ARBA" id="ARBA00023125"/>
    </source>
</evidence>
<organism evidence="10 11">
    <name type="scientific">Bacteroides xylanisolvens</name>
    <dbReference type="NCBI Taxonomy" id="371601"/>
    <lineage>
        <taxon>Bacteria</taxon>
        <taxon>Pseudomonadati</taxon>
        <taxon>Bacteroidota</taxon>
        <taxon>Bacteroidia</taxon>
        <taxon>Bacteroidales</taxon>
        <taxon>Bacteroidaceae</taxon>
        <taxon>Bacteroides</taxon>
    </lineage>
</organism>
<dbReference type="Pfam" id="PF00072">
    <property type="entry name" value="Response_reg"/>
    <property type="match status" value="1"/>
</dbReference>
<evidence type="ECO:0000256" key="1">
    <source>
        <dbReference type="ARBA" id="ARBA00022553"/>
    </source>
</evidence>
<feature type="domain" description="HTH araC/xylS-type" evidence="8">
    <location>
        <begin position="201"/>
        <end position="300"/>
    </location>
</feature>
<dbReference type="PANTHER" id="PTHR43547">
    <property type="entry name" value="TWO-COMPONENT HISTIDINE KINASE"/>
    <property type="match status" value="1"/>
</dbReference>
<keyword evidence="1 5" id="KW-0597">Phosphoprotein</keyword>
<dbReference type="SMART" id="SM00342">
    <property type="entry name" value="HTH_ARAC"/>
    <property type="match status" value="1"/>
</dbReference>
<dbReference type="Gene3D" id="3.40.50.2300">
    <property type="match status" value="1"/>
</dbReference>
<dbReference type="InterPro" id="IPR011006">
    <property type="entry name" value="CheY-like_superfamily"/>
</dbReference>